<evidence type="ECO:0000313" key="2">
    <source>
        <dbReference type="EMBL" id="AIY67433.1"/>
    </source>
</evidence>
<proteinExistence type="predicted"/>
<organism evidence="2 3">
    <name type="scientific">Pseudoalteromonas piratica</name>
    <dbReference type="NCBI Taxonomy" id="1348114"/>
    <lineage>
        <taxon>Bacteria</taxon>
        <taxon>Pseudomonadati</taxon>
        <taxon>Pseudomonadota</taxon>
        <taxon>Gammaproteobacteria</taxon>
        <taxon>Alteromonadales</taxon>
        <taxon>Pseudoalteromonadaceae</taxon>
        <taxon>Pseudoalteromonas</taxon>
    </lineage>
</organism>
<dbReference type="OrthoDB" id="6264505at2"/>
<accession>A0A0A7ELL2</accession>
<sequence length="127" mass="13964">MRLFVIFSLITFLVSCSSASFKVSTNANEAILSSISRSAASNHVLDLSYQDLHQYNFVALGMIESIGCTSDYNNFLPSDSQMRQKLAIETAQNGGNAMVFSHCRSATGYNDCKKAKVCKAESFRVEL</sequence>
<dbReference type="KEGG" id="pseo:OM33_20605"/>
<feature type="signal peptide" evidence="1">
    <location>
        <begin position="1"/>
        <end position="19"/>
    </location>
</feature>
<evidence type="ECO:0008006" key="4">
    <source>
        <dbReference type="Google" id="ProtNLM"/>
    </source>
</evidence>
<dbReference type="EMBL" id="CP009889">
    <property type="protein sequence ID" value="AIY67433.1"/>
    <property type="molecule type" value="Genomic_DNA"/>
</dbReference>
<feature type="chain" id="PRO_5002028083" description="RcsF protein" evidence="1">
    <location>
        <begin position="20"/>
        <end position="127"/>
    </location>
</feature>
<dbReference type="Proteomes" id="UP000030341">
    <property type="component" value="Chromosome 2"/>
</dbReference>
<dbReference type="Gene3D" id="3.30.110.70">
    <property type="entry name" value="Hypothetical protein apc22750. Chain B"/>
    <property type="match status" value="1"/>
</dbReference>
<name>A0A0A7ELL2_9GAMM</name>
<dbReference type="PROSITE" id="PS51257">
    <property type="entry name" value="PROKAR_LIPOPROTEIN"/>
    <property type="match status" value="1"/>
</dbReference>
<keyword evidence="3" id="KW-1185">Reference proteome</keyword>
<evidence type="ECO:0000313" key="3">
    <source>
        <dbReference type="Proteomes" id="UP000030341"/>
    </source>
</evidence>
<keyword evidence="1" id="KW-0732">Signal</keyword>
<dbReference type="AlphaFoldDB" id="A0A0A7ELL2"/>
<reference evidence="2 3" key="1">
    <citation type="submission" date="2014-11" db="EMBL/GenBank/DDBJ databases">
        <title>Complete Genome Sequence of Pseudoalteromonas sp. Strain OCN003 Isolated from Kaneohe Bay, Oahu, Hawaii.</title>
        <authorList>
            <person name="Beurmann S."/>
            <person name="Videau P."/>
            <person name="Ushijima B."/>
            <person name="Smith A.M."/>
            <person name="Aeby G.S."/>
            <person name="Callahan S.M."/>
            <person name="Belcaid M."/>
        </authorList>
    </citation>
    <scope>NUCLEOTIDE SEQUENCE [LARGE SCALE GENOMIC DNA]</scope>
    <source>
        <strain evidence="2 3">OCN003</strain>
    </source>
</reference>
<evidence type="ECO:0000256" key="1">
    <source>
        <dbReference type="SAM" id="SignalP"/>
    </source>
</evidence>
<gene>
    <name evidence="2" type="ORF">OM33_20605</name>
</gene>
<protein>
    <recommendedName>
        <fullName evidence="4">RcsF protein</fullName>
    </recommendedName>
</protein>
<dbReference type="RefSeq" id="WP_040136418.1">
    <property type="nucleotide sequence ID" value="NZ_CP009889.1"/>
</dbReference>
<dbReference type="HOGENOM" id="CLU_1968710_0_0_6"/>